<organism evidence="1">
    <name type="scientific">Oikopleura dioica</name>
    <name type="common">Tunicate</name>
    <dbReference type="NCBI Taxonomy" id="34765"/>
    <lineage>
        <taxon>Eukaryota</taxon>
        <taxon>Metazoa</taxon>
        <taxon>Chordata</taxon>
        <taxon>Tunicata</taxon>
        <taxon>Appendicularia</taxon>
        <taxon>Copelata</taxon>
        <taxon>Oikopleuridae</taxon>
        <taxon>Oikopleura</taxon>
    </lineage>
</organism>
<dbReference type="Proteomes" id="UP000011014">
    <property type="component" value="Unassembled WGS sequence"/>
</dbReference>
<accession>E4YTK1</accession>
<protein>
    <submittedName>
        <fullName evidence="1">Uncharacterized protein</fullName>
    </submittedName>
</protein>
<sequence length="49" mass="5099">VVGARRCAGWWRREAVIGTCPAAAPDKGKKGIDSGTDATYDRLAAVPAI</sequence>
<gene>
    <name evidence="1" type="ORF">GSOID_T00019312001</name>
</gene>
<feature type="non-terminal residue" evidence="1">
    <location>
        <position position="1"/>
    </location>
</feature>
<name>E4YTK1_OIKDI</name>
<reference evidence="1" key="1">
    <citation type="journal article" date="2010" name="Science">
        <title>Plasticity of animal genome architecture unmasked by rapid evolution of a pelagic tunicate.</title>
        <authorList>
            <person name="Denoeud F."/>
            <person name="Henriet S."/>
            <person name="Mungpakdee S."/>
            <person name="Aury J.M."/>
            <person name="Da Silva C."/>
            <person name="Brinkmann H."/>
            <person name="Mikhaleva J."/>
            <person name="Olsen L.C."/>
            <person name="Jubin C."/>
            <person name="Canestro C."/>
            <person name="Bouquet J.M."/>
            <person name="Danks G."/>
            <person name="Poulain J."/>
            <person name="Campsteijn C."/>
            <person name="Adamski M."/>
            <person name="Cross I."/>
            <person name="Yadetie F."/>
            <person name="Muffato M."/>
            <person name="Louis A."/>
            <person name="Butcher S."/>
            <person name="Tsagkogeorga G."/>
            <person name="Konrad A."/>
            <person name="Singh S."/>
            <person name="Jensen M.F."/>
            <person name="Cong E.H."/>
            <person name="Eikeseth-Otteraa H."/>
            <person name="Noel B."/>
            <person name="Anthouard V."/>
            <person name="Porcel B.M."/>
            <person name="Kachouri-Lafond R."/>
            <person name="Nishino A."/>
            <person name="Ugolini M."/>
            <person name="Chourrout P."/>
            <person name="Nishida H."/>
            <person name="Aasland R."/>
            <person name="Huzurbazar S."/>
            <person name="Westhof E."/>
            <person name="Delsuc F."/>
            <person name="Lehrach H."/>
            <person name="Reinhardt R."/>
            <person name="Weissenbach J."/>
            <person name="Roy S.W."/>
            <person name="Artiguenave F."/>
            <person name="Postlethwait J.H."/>
            <person name="Manak J.R."/>
            <person name="Thompson E.M."/>
            <person name="Jaillon O."/>
            <person name="Du Pasquier L."/>
            <person name="Boudinot P."/>
            <person name="Liberles D.A."/>
            <person name="Volff J.N."/>
            <person name="Philippe H."/>
            <person name="Lenhard B."/>
            <person name="Roest Crollius H."/>
            <person name="Wincker P."/>
            <person name="Chourrout D."/>
        </authorList>
    </citation>
    <scope>NUCLEOTIDE SEQUENCE [LARGE SCALE GENOMIC DNA]</scope>
</reference>
<dbReference type="EMBL" id="FN655327">
    <property type="protein sequence ID" value="CBY38787.1"/>
    <property type="molecule type" value="Genomic_DNA"/>
</dbReference>
<proteinExistence type="predicted"/>
<dbReference type="AlphaFoldDB" id="E4YTK1"/>
<evidence type="ECO:0000313" key="1">
    <source>
        <dbReference type="EMBL" id="CBY38787.1"/>
    </source>
</evidence>